<evidence type="ECO:0000256" key="1">
    <source>
        <dbReference type="ARBA" id="ARBA00000085"/>
    </source>
</evidence>
<dbReference type="SUPFAM" id="SSF47384">
    <property type="entry name" value="Homodimeric domain of signal transducing histidine kinase"/>
    <property type="match status" value="1"/>
</dbReference>
<keyword evidence="7" id="KW-1133">Transmembrane helix</keyword>
<name>A0A1T5M355_9BACT</name>
<comment type="catalytic activity">
    <reaction evidence="1">
        <text>ATP + protein L-histidine = ADP + protein N-phospho-L-histidine.</text>
        <dbReference type="EC" id="2.7.13.3"/>
    </reaction>
</comment>
<dbReference type="InterPro" id="IPR052162">
    <property type="entry name" value="Sensor_kinase/Photoreceptor"/>
</dbReference>
<dbReference type="STRING" id="688867.SAMN05660236_4245"/>
<feature type="domain" description="Histidine kinase" evidence="8">
    <location>
        <begin position="839"/>
        <end position="1052"/>
    </location>
</feature>
<evidence type="ECO:0000256" key="2">
    <source>
        <dbReference type="ARBA" id="ARBA00012438"/>
    </source>
</evidence>
<dbReference type="InterPro" id="IPR003594">
    <property type="entry name" value="HATPase_dom"/>
</dbReference>
<dbReference type="InterPro" id="IPR015943">
    <property type="entry name" value="WD40/YVTN_repeat-like_dom_sf"/>
</dbReference>
<dbReference type="InterPro" id="IPR005467">
    <property type="entry name" value="His_kinase_dom"/>
</dbReference>
<evidence type="ECO:0000313" key="9">
    <source>
        <dbReference type="EMBL" id="SKC82660.1"/>
    </source>
</evidence>
<dbReference type="PROSITE" id="PS50109">
    <property type="entry name" value="HIS_KIN"/>
    <property type="match status" value="1"/>
</dbReference>
<dbReference type="EC" id="2.7.13.3" evidence="2"/>
<evidence type="ECO:0000256" key="7">
    <source>
        <dbReference type="SAM" id="Phobius"/>
    </source>
</evidence>
<dbReference type="AlphaFoldDB" id="A0A1T5M355"/>
<feature type="transmembrane region" description="Helical" evidence="7">
    <location>
        <begin position="733"/>
        <end position="755"/>
    </location>
</feature>
<keyword evidence="10" id="KW-1185">Reference proteome</keyword>
<keyword evidence="3" id="KW-0597">Phosphoprotein</keyword>
<keyword evidence="7" id="KW-0472">Membrane</keyword>
<feature type="coiled-coil region" evidence="6">
    <location>
        <begin position="759"/>
        <end position="832"/>
    </location>
</feature>
<dbReference type="Gene3D" id="2.130.10.10">
    <property type="entry name" value="YVTN repeat-like/Quinoprotein amine dehydrogenase"/>
    <property type="match status" value="2"/>
</dbReference>
<organism evidence="9 10">
    <name type="scientific">Ohtaekwangia koreensis</name>
    <dbReference type="NCBI Taxonomy" id="688867"/>
    <lineage>
        <taxon>Bacteria</taxon>
        <taxon>Pseudomonadati</taxon>
        <taxon>Bacteroidota</taxon>
        <taxon>Cytophagia</taxon>
        <taxon>Cytophagales</taxon>
        <taxon>Fulvivirgaceae</taxon>
        <taxon>Ohtaekwangia</taxon>
    </lineage>
</organism>
<dbReference type="SUPFAM" id="SSF63829">
    <property type="entry name" value="Calcium-dependent phosphotriesterase"/>
    <property type="match status" value="2"/>
</dbReference>
<proteinExistence type="predicted"/>
<accession>A0A1T5M355</accession>
<dbReference type="Gene3D" id="2.60.40.10">
    <property type="entry name" value="Immunoglobulins"/>
    <property type="match status" value="1"/>
</dbReference>
<keyword evidence="7" id="KW-0812">Transmembrane</keyword>
<dbReference type="PANTHER" id="PTHR43304:SF1">
    <property type="entry name" value="PAC DOMAIN-CONTAINING PROTEIN"/>
    <property type="match status" value="1"/>
</dbReference>
<dbReference type="Gene3D" id="1.10.287.130">
    <property type="match status" value="1"/>
</dbReference>
<dbReference type="GO" id="GO:0000155">
    <property type="term" value="F:phosphorelay sensor kinase activity"/>
    <property type="evidence" value="ECO:0007669"/>
    <property type="project" value="InterPro"/>
</dbReference>
<evidence type="ECO:0000256" key="6">
    <source>
        <dbReference type="SAM" id="Coils"/>
    </source>
</evidence>
<evidence type="ECO:0000256" key="5">
    <source>
        <dbReference type="ARBA" id="ARBA00022777"/>
    </source>
</evidence>
<keyword evidence="5 9" id="KW-0418">Kinase</keyword>
<dbReference type="Pfam" id="PF02518">
    <property type="entry name" value="HATPase_c"/>
    <property type="match status" value="1"/>
</dbReference>
<evidence type="ECO:0000313" key="10">
    <source>
        <dbReference type="Proteomes" id="UP000190961"/>
    </source>
</evidence>
<dbReference type="InterPro" id="IPR004358">
    <property type="entry name" value="Sig_transdc_His_kin-like_C"/>
</dbReference>
<dbReference type="EMBL" id="FUZU01000003">
    <property type="protein sequence ID" value="SKC82660.1"/>
    <property type="molecule type" value="Genomic_DNA"/>
</dbReference>
<evidence type="ECO:0000259" key="8">
    <source>
        <dbReference type="PROSITE" id="PS50109"/>
    </source>
</evidence>
<dbReference type="Pfam" id="PF07495">
    <property type="entry name" value="Y_Y_Y"/>
    <property type="match status" value="1"/>
</dbReference>
<keyword evidence="6" id="KW-0175">Coiled coil</keyword>
<evidence type="ECO:0000256" key="3">
    <source>
        <dbReference type="ARBA" id="ARBA00022553"/>
    </source>
</evidence>
<keyword evidence="4" id="KW-0808">Transferase</keyword>
<evidence type="ECO:0000256" key="4">
    <source>
        <dbReference type="ARBA" id="ARBA00022679"/>
    </source>
</evidence>
<dbReference type="PANTHER" id="PTHR43304">
    <property type="entry name" value="PHYTOCHROME-LIKE PROTEIN CPH1"/>
    <property type="match status" value="1"/>
</dbReference>
<dbReference type="SUPFAM" id="SSF55874">
    <property type="entry name" value="ATPase domain of HSP90 chaperone/DNA topoisomerase II/histidine kinase"/>
    <property type="match status" value="1"/>
</dbReference>
<dbReference type="SMART" id="SM00387">
    <property type="entry name" value="HATPase_c"/>
    <property type="match status" value="1"/>
</dbReference>
<dbReference type="InterPro" id="IPR036890">
    <property type="entry name" value="HATPase_C_sf"/>
</dbReference>
<sequence length="1056" mass="122598">MRYLIITCLFSFTCFLIRGQQLFVQNYPIEVYQGASQNWAVRQDKQGTIYIANTEGVLKYDGNRWDLLSLPDKEAIYAVDIDSAGKVYIASDYDLGYFQRKANERYEYHSLLSKLPDSCKQNMAITWIRVIDNKVFFRGENHVYVYNDGHFKILHTLSQGMIQNPNNLYIQKDNGLHRYKNDGFETAPYFRKIKGMVYKWVTDYGPDSFLVLDDKNQVWLVDEKHPEQWKVFSEQLNQNLKNLKIQSMACLDNGNIAIHIGKGILFFSTEGKLHYSIYKDDLMLWGYLFEDKQHNLWVNGDSKILQVISSSQLSYYDSENGLEGFVLSLGRKGSDQYIGTDKGILYQENRNTFTLLQGTEGGAWNFYNFQDKLYVMNESGVFELQGKKVTKILGHEWVMSMCELRKHSDRIILGTYYNGIWLLQQKGNEWSKKKIKGFEEETRYIQEDEEGNIWISHYNKGIWKLQLNEQMDSVVSRTFYGKPNGLPSNLNNRIYRLNGEVVAATVDGIYRYNKNSDRFESQEKYNKALGKGFCIYSFTESPEGDIYFWGAHAHKNETAGVLKKQSDGNFKLLLTPFNKIATPFRDLRLDVDAPILVGNSGEVWIGNNWKVYSYNPNQKYFYNDPIQLSIQKVWTRDSLIYQHPEKESTHTLPFAFNNFKFEFLCSFFEDTDKNLYQYKMDGFENKWSDWTLIKEAFFTNLPEGNYTFYVRAKNIYGVVSEPASFTFRIAPPWYRTALGYLLYIVSFFALLYSVIQLNIRRIKKQKIALEEVVTEKTKELINVNEELSQQNYQLYDAKITIENRNREIKHRNETLEEEVSRRTKELVEYNHQLEQFAFVTAHNLRGPVARILGLGNILNLTENVPHEVKTITDKLVFTAEEIDSVVSDLNQILQIKNTPSQLEELDLEKITSKVISDLEKEIKNANAIISTDFSEIQSIITSKVYLESVLFNLLGNSIKFRHPDRVPDIKITAVNANDYISLIISDNGLGIDLQKNKDKLFTLYARFHLHIDGKGRGLHLAQTQMSALGGKIKVQSEVDIGTTFEVLFKKPDLSIF</sequence>
<dbReference type="PRINTS" id="PR00344">
    <property type="entry name" value="BCTRLSENSOR"/>
</dbReference>
<dbReference type="InterPro" id="IPR036097">
    <property type="entry name" value="HisK_dim/P_sf"/>
</dbReference>
<dbReference type="Proteomes" id="UP000190961">
    <property type="component" value="Unassembled WGS sequence"/>
</dbReference>
<dbReference type="InterPro" id="IPR011123">
    <property type="entry name" value="Y_Y_Y"/>
</dbReference>
<reference evidence="9 10" key="1">
    <citation type="submission" date="2017-02" db="EMBL/GenBank/DDBJ databases">
        <authorList>
            <person name="Peterson S.W."/>
        </authorList>
    </citation>
    <scope>NUCLEOTIDE SEQUENCE [LARGE SCALE GENOMIC DNA]</scope>
    <source>
        <strain evidence="9 10">DSM 25262</strain>
    </source>
</reference>
<dbReference type="InterPro" id="IPR013783">
    <property type="entry name" value="Ig-like_fold"/>
</dbReference>
<dbReference type="Gene3D" id="3.30.565.10">
    <property type="entry name" value="Histidine kinase-like ATPase, C-terminal domain"/>
    <property type="match status" value="1"/>
</dbReference>
<protein>
    <recommendedName>
        <fullName evidence="2">histidine kinase</fullName>
        <ecNumber evidence="2">2.7.13.3</ecNumber>
    </recommendedName>
</protein>
<gene>
    <name evidence="9" type="ORF">SAMN05660236_4245</name>
</gene>